<comment type="caution">
    <text evidence="2">The sequence shown here is derived from an EMBL/GenBank/DDBJ whole genome shotgun (WGS) entry which is preliminary data.</text>
</comment>
<evidence type="ECO:0000313" key="3">
    <source>
        <dbReference type="Proteomes" id="UP000241421"/>
    </source>
</evidence>
<dbReference type="Pfam" id="PF02321">
    <property type="entry name" value="OEP"/>
    <property type="match status" value="1"/>
</dbReference>
<accession>A0A2U2HNG0</accession>
<dbReference type="Gene3D" id="1.20.1600.10">
    <property type="entry name" value="Outer membrane efflux proteins (OEP)"/>
    <property type="match status" value="1"/>
</dbReference>
<dbReference type="AlphaFoldDB" id="A0A2U2HNG0"/>
<dbReference type="RefSeq" id="WP_181373078.1">
    <property type="nucleotide sequence ID" value="NZ_PXWF02000121.1"/>
</dbReference>
<evidence type="ECO:0000313" key="2">
    <source>
        <dbReference type="EMBL" id="PWF48945.1"/>
    </source>
</evidence>
<protein>
    <submittedName>
        <fullName evidence="2">RND transporter</fullName>
    </submittedName>
</protein>
<reference evidence="2 3" key="1">
    <citation type="submission" date="2018-04" db="EMBL/GenBank/DDBJ databases">
        <title>Massilia violaceinigra sp. nov., a novel purple-pigmented bacterium isolated from Tianshan glacier, Xinjiang, China.</title>
        <authorList>
            <person name="Wang H."/>
        </authorList>
    </citation>
    <scope>NUCLEOTIDE SEQUENCE [LARGE SCALE GENOMIC DNA]</scope>
    <source>
        <strain evidence="2 3">B448-2</strain>
    </source>
</reference>
<organism evidence="2 3">
    <name type="scientific">Massilia glaciei</name>
    <dbReference type="NCBI Taxonomy" id="1524097"/>
    <lineage>
        <taxon>Bacteria</taxon>
        <taxon>Pseudomonadati</taxon>
        <taxon>Pseudomonadota</taxon>
        <taxon>Betaproteobacteria</taxon>
        <taxon>Burkholderiales</taxon>
        <taxon>Oxalobacteraceae</taxon>
        <taxon>Telluria group</taxon>
        <taxon>Massilia</taxon>
    </lineage>
</organism>
<dbReference type="GO" id="GO:0015562">
    <property type="term" value="F:efflux transmembrane transporter activity"/>
    <property type="evidence" value="ECO:0007669"/>
    <property type="project" value="InterPro"/>
</dbReference>
<dbReference type="EMBL" id="PXWF02000121">
    <property type="protein sequence ID" value="PWF48945.1"/>
    <property type="molecule type" value="Genomic_DNA"/>
</dbReference>
<keyword evidence="3" id="KW-1185">Reference proteome</keyword>
<comment type="similarity">
    <text evidence="1">Belongs to the outer membrane factor (OMF) (TC 1.B.17) family.</text>
</comment>
<dbReference type="PANTHER" id="PTHR30203">
    <property type="entry name" value="OUTER MEMBRANE CATION EFFLUX PROTEIN"/>
    <property type="match status" value="1"/>
</dbReference>
<evidence type="ECO:0000256" key="1">
    <source>
        <dbReference type="ARBA" id="ARBA00007613"/>
    </source>
</evidence>
<proteinExistence type="inferred from homology"/>
<gene>
    <name evidence="2" type="ORF">C7C56_008630</name>
</gene>
<dbReference type="InterPro" id="IPR010131">
    <property type="entry name" value="MdtP/NodT-like"/>
</dbReference>
<dbReference type="InterPro" id="IPR003423">
    <property type="entry name" value="OMP_efflux"/>
</dbReference>
<name>A0A2U2HNG0_9BURK</name>
<dbReference type="SUPFAM" id="SSF56954">
    <property type="entry name" value="Outer membrane efflux proteins (OEP)"/>
    <property type="match status" value="1"/>
</dbReference>
<feature type="non-terminal residue" evidence="2">
    <location>
        <position position="1"/>
    </location>
</feature>
<dbReference type="Gene3D" id="2.20.200.10">
    <property type="entry name" value="Outer membrane efflux proteins (OEP)"/>
    <property type="match status" value="1"/>
</dbReference>
<dbReference type="PANTHER" id="PTHR30203:SF33">
    <property type="entry name" value="BLR4455 PROTEIN"/>
    <property type="match status" value="1"/>
</dbReference>
<sequence length="254" mass="26566">ALARASAAEGSGRVAGQRALCELDIKALAALTGEGEPALRARLAGAAAVPAPPLTIAYLPAQVLAQRPDVFNAEREVAAASADVGAARAQRYPRLALQGSVGLANFRSGGESVALDTWSIGPLALTVPIFNAGRLAANVDAAGARYDAAVVNYRASARRAVSEVEQALVNLDSSTARIADARVALEGYQRAFKAAEDRYKNGMAGLIELEETRRLRLAADNAAVTLQRERNQAWVALYRAAGGGWTRGANQANF</sequence>
<dbReference type="Proteomes" id="UP000241421">
    <property type="component" value="Unassembled WGS sequence"/>
</dbReference>